<dbReference type="OrthoDB" id="163538at2"/>
<name>A0A2T0JML4_9ACTN</name>
<dbReference type="PANTHER" id="PTHR43156">
    <property type="entry name" value="STAGE II SPORULATION PROTEIN E-RELATED"/>
    <property type="match status" value="1"/>
</dbReference>
<dbReference type="Pfam" id="PF08448">
    <property type="entry name" value="PAS_4"/>
    <property type="match status" value="1"/>
</dbReference>
<accession>A0A2T0JML4</accession>
<dbReference type="SMART" id="SM00331">
    <property type="entry name" value="PP2C_SIG"/>
    <property type="match status" value="1"/>
</dbReference>
<dbReference type="CDD" id="cd16936">
    <property type="entry name" value="HATPase_RsbW-like"/>
    <property type="match status" value="1"/>
</dbReference>
<evidence type="ECO:0000313" key="5">
    <source>
        <dbReference type="Proteomes" id="UP000239415"/>
    </source>
</evidence>
<dbReference type="GO" id="GO:0016791">
    <property type="term" value="F:phosphatase activity"/>
    <property type="evidence" value="ECO:0007669"/>
    <property type="project" value="TreeGrafter"/>
</dbReference>
<dbReference type="PROSITE" id="PS51746">
    <property type="entry name" value="PPM_2"/>
    <property type="match status" value="1"/>
</dbReference>
<sequence length="657" mass="68527">MAVEKPDERDRVVGDAEFVRGVFDALPIAVAVTQGPEHRVVAANTAYRALTGRPAPGGAPTRELFPELAGQQVYEMLDRVYASGVPETIREWRMHLVDQETAEAIEVSLNCEFLPHRSAAAPDRSMIVIVTDVSDRVRERHAAQERAELAEQRYAHAADVIASLQRALLPAGLPVLPQARIAASYLPAEADTAAGGDWFDAVVLPAGRVALVVGDVVGHGVAASATMSQLRAVLHDRLEEDGDIVAALAAADRVAARVPGARAATVCVAVLDTADGSIRYCTAGHPPPLIAAPGSDARYLPPTGSGPLASGRPPVVADAQLDEGAVLVLYSDGILERPGRHHGQAVAELLQVASDAAADRALPDPEATAARRVCDQTIELLVRATGHADDITILAAQRTPPAPGVDLETAATPDSVRAVHRTVAGWLAGVGGGSGDLVAVQHAIGELVTNVVDHAYADEPGPLTVTGELREDGTVRIEVCDRGRWRERSPAISGQRRGLGLVMAGAMVDDLRIDHGAGGTTATLTHRLAGPARLLDADGLAPVPPPGRGRTDPELLLILEQPAGPPPAIRLDGPVTALTSGMMARELRRLTAGGTRDLTVDLTGVTVLASAGVAVLQQATAMSREHGRQLRLFAPSGTVAQHVLSLVAIAHDTGKSS</sequence>
<feature type="domain" description="PPM-type phosphatase" evidence="3">
    <location>
        <begin position="180"/>
        <end position="398"/>
    </location>
</feature>
<dbReference type="Pfam" id="PF13581">
    <property type="entry name" value="HATPase_c_2"/>
    <property type="match status" value="1"/>
</dbReference>
<comment type="caution">
    <text evidence="4">The sequence shown here is derived from an EMBL/GenBank/DDBJ whole genome shotgun (WGS) entry which is preliminary data.</text>
</comment>
<dbReference type="InterPro" id="IPR036513">
    <property type="entry name" value="STAS_dom_sf"/>
</dbReference>
<dbReference type="SUPFAM" id="SSF55785">
    <property type="entry name" value="PYP-like sensor domain (PAS domain)"/>
    <property type="match status" value="1"/>
</dbReference>
<dbReference type="SUPFAM" id="SSF52091">
    <property type="entry name" value="SpoIIaa-like"/>
    <property type="match status" value="1"/>
</dbReference>
<dbReference type="Pfam" id="PF07228">
    <property type="entry name" value="SpoIIE"/>
    <property type="match status" value="1"/>
</dbReference>
<dbReference type="EMBL" id="PVMZ01000039">
    <property type="protein sequence ID" value="PRX08654.1"/>
    <property type="molecule type" value="Genomic_DNA"/>
</dbReference>
<dbReference type="Gene3D" id="3.30.450.20">
    <property type="entry name" value="PAS domain"/>
    <property type="match status" value="1"/>
</dbReference>
<organism evidence="4 5">
    <name type="scientific">Actinoplanes italicus</name>
    <dbReference type="NCBI Taxonomy" id="113567"/>
    <lineage>
        <taxon>Bacteria</taxon>
        <taxon>Bacillati</taxon>
        <taxon>Actinomycetota</taxon>
        <taxon>Actinomycetes</taxon>
        <taxon>Micromonosporales</taxon>
        <taxon>Micromonosporaceae</taxon>
        <taxon>Actinoplanes</taxon>
    </lineage>
</organism>
<dbReference type="PANTHER" id="PTHR43156:SF2">
    <property type="entry name" value="STAGE II SPORULATION PROTEIN E"/>
    <property type="match status" value="1"/>
</dbReference>
<dbReference type="CDD" id="cd07043">
    <property type="entry name" value="STAS_anti-anti-sigma_factors"/>
    <property type="match status" value="1"/>
</dbReference>
<dbReference type="InterPro" id="IPR036457">
    <property type="entry name" value="PPM-type-like_dom_sf"/>
</dbReference>
<proteinExistence type="predicted"/>
<dbReference type="Gene3D" id="3.60.40.10">
    <property type="entry name" value="PPM-type phosphatase domain"/>
    <property type="match status" value="1"/>
</dbReference>
<dbReference type="InterPro" id="IPR013656">
    <property type="entry name" value="PAS_4"/>
</dbReference>
<evidence type="ECO:0000259" key="3">
    <source>
        <dbReference type="PROSITE" id="PS51746"/>
    </source>
</evidence>
<dbReference type="SUPFAM" id="SSF55874">
    <property type="entry name" value="ATPase domain of HSP90 chaperone/DNA topoisomerase II/histidine kinase"/>
    <property type="match status" value="1"/>
</dbReference>
<dbReference type="InterPro" id="IPR036890">
    <property type="entry name" value="HATPase_C_sf"/>
</dbReference>
<evidence type="ECO:0000256" key="1">
    <source>
        <dbReference type="ARBA" id="ARBA00022801"/>
    </source>
</evidence>
<dbReference type="PROSITE" id="PS50801">
    <property type="entry name" value="STAS"/>
    <property type="match status" value="1"/>
</dbReference>
<gene>
    <name evidence="4" type="ORF">CLV67_13941</name>
</gene>
<dbReference type="InterPro" id="IPR035965">
    <property type="entry name" value="PAS-like_dom_sf"/>
</dbReference>
<dbReference type="InterPro" id="IPR003594">
    <property type="entry name" value="HATPase_dom"/>
</dbReference>
<reference evidence="4 5" key="1">
    <citation type="submission" date="2018-03" db="EMBL/GenBank/DDBJ databases">
        <title>Genomic Encyclopedia of Archaeal and Bacterial Type Strains, Phase II (KMG-II): from individual species to whole genera.</title>
        <authorList>
            <person name="Goeker M."/>
        </authorList>
    </citation>
    <scope>NUCLEOTIDE SEQUENCE [LARGE SCALE GENOMIC DNA]</scope>
    <source>
        <strain evidence="4 5">DSM 43146</strain>
    </source>
</reference>
<evidence type="ECO:0000313" key="4">
    <source>
        <dbReference type="EMBL" id="PRX08654.1"/>
    </source>
</evidence>
<dbReference type="Gene3D" id="3.30.565.10">
    <property type="entry name" value="Histidine kinase-like ATPase, C-terminal domain"/>
    <property type="match status" value="1"/>
</dbReference>
<keyword evidence="1" id="KW-0378">Hydrolase</keyword>
<dbReference type="Pfam" id="PF01740">
    <property type="entry name" value="STAS"/>
    <property type="match status" value="1"/>
</dbReference>
<dbReference type="InterPro" id="IPR002645">
    <property type="entry name" value="STAS_dom"/>
</dbReference>
<dbReference type="InterPro" id="IPR052016">
    <property type="entry name" value="Bact_Sigma-Reg"/>
</dbReference>
<dbReference type="AlphaFoldDB" id="A0A2T0JML4"/>
<evidence type="ECO:0000259" key="2">
    <source>
        <dbReference type="PROSITE" id="PS50801"/>
    </source>
</evidence>
<dbReference type="Proteomes" id="UP000239415">
    <property type="component" value="Unassembled WGS sequence"/>
</dbReference>
<protein>
    <submittedName>
        <fullName evidence="4">PAS domain-containing protein</fullName>
    </submittedName>
</protein>
<keyword evidence="5" id="KW-1185">Reference proteome</keyword>
<dbReference type="InterPro" id="IPR001932">
    <property type="entry name" value="PPM-type_phosphatase-like_dom"/>
</dbReference>
<dbReference type="Gene3D" id="3.30.750.24">
    <property type="entry name" value="STAS domain"/>
    <property type="match status" value="1"/>
</dbReference>
<dbReference type="SUPFAM" id="SSF81606">
    <property type="entry name" value="PP2C-like"/>
    <property type="match status" value="1"/>
</dbReference>
<feature type="domain" description="STAS" evidence="2">
    <location>
        <begin position="569"/>
        <end position="657"/>
    </location>
</feature>